<feature type="region of interest" description="Disordered" evidence="1">
    <location>
        <begin position="105"/>
        <end position="130"/>
    </location>
</feature>
<evidence type="ECO:0000313" key="3">
    <source>
        <dbReference type="EMBL" id="OOQ91376.1"/>
    </source>
</evidence>
<keyword evidence="2" id="KW-1133">Transmembrane helix</keyword>
<comment type="caution">
    <text evidence="3">The sequence shown here is derived from an EMBL/GenBank/DDBJ whole genome shotgun (WGS) entry which is preliminary data.</text>
</comment>
<evidence type="ECO:0000313" key="4">
    <source>
        <dbReference type="Proteomes" id="UP000190744"/>
    </source>
</evidence>
<evidence type="ECO:0000256" key="1">
    <source>
        <dbReference type="SAM" id="MobiDB-lite"/>
    </source>
</evidence>
<dbReference type="AlphaFoldDB" id="A0A1S9S116"/>
<feature type="transmembrane region" description="Helical" evidence="2">
    <location>
        <begin position="382"/>
        <end position="403"/>
    </location>
</feature>
<protein>
    <submittedName>
        <fullName evidence="3">Uncharacterized protein</fullName>
    </submittedName>
</protein>
<feature type="transmembrane region" description="Helical" evidence="2">
    <location>
        <begin position="415"/>
        <end position="438"/>
    </location>
</feature>
<keyword evidence="2" id="KW-0812">Transmembrane</keyword>
<gene>
    <name evidence="3" type="ORF">PEBR_00015</name>
</gene>
<keyword evidence="2" id="KW-0472">Membrane</keyword>
<reference evidence="4" key="1">
    <citation type="submission" date="2015-09" db="EMBL/GenBank/DDBJ databases">
        <authorList>
            <person name="Fill T.P."/>
            <person name="Baretta J.F."/>
            <person name="de Almeida L.G."/>
            <person name="Rocha M."/>
            <person name="de Souza D.H."/>
            <person name="Malavazi I."/>
            <person name="Cerdeira L.T."/>
            <person name="Hong H."/>
            <person name="Samborskyy M."/>
            <person name="de Vasconcelos A.T."/>
            <person name="Leadlay P."/>
            <person name="Rodrigues-Filho E."/>
        </authorList>
    </citation>
    <scope>NUCLEOTIDE SEQUENCE [LARGE SCALE GENOMIC DNA]</scope>
    <source>
        <strain evidence="4">LaBioMMi 136</strain>
    </source>
</reference>
<feature type="region of interest" description="Disordered" evidence="1">
    <location>
        <begin position="142"/>
        <end position="175"/>
    </location>
</feature>
<evidence type="ECO:0000256" key="2">
    <source>
        <dbReference type="SAM" id="Phobius"/>
    </source>
</evidence>
<dbReference type="Proteomes" id="UP000190744">
    <property type="component" value="Unassembled WGS sequence"/>
</dbReference>
<dbReference type="EMBL" id="LJBN01000003">
    <property type="protein sequence ID" value="OOQ91376.1"/>
    <property type="molecule type" value="Genomic_DNA"/>
</dbReference>
<name>A0A1S9S116_PENBI</name>
<proteinExistence type="predicted"/>
<feature type="region of interest" description="Disordered" evidence="1">
    <location>
        <begin position="1"/>
        <end position="65"/>
    </location>
</feature>
<accession>A0A1S9S116</accession>
<sequence>MNEGGLLDQKEQRVRQKQRRQCWASERAGAKSPPLEPSLSEKDGRLLPSQPQPPIARPRNSPIDMNRIPLRAHRGTQSQRAAICQLCEFSSSTSRRALPLARFAVHPQSRDSSSSLALQPSRPNVPRPLTCSVSATRYKSRIASRKADKPLENDLSPEQLSGAQDANGASEASQRSLEELVKMTTDCEATALGLLGSSQVPENKDVENALLKCEKTARSLSPYWDLRDDNSTSGEGNAISSLLEMEEKQGFATQRHEVEEVLRGLADRVSDIMTRVIKDEKVFISPTALQCYVHAQCILNRAEHLPEVFHLYANKPIPEEKSSPPKFHKANPKDVNSAVSAELANQAIDVAIKQKNLPLVLALIDNTFCAPAFHRAKVFRKAAVPLVGLAAAPAACFTLASWASTFQNTMDPSTATGIAFAASLAYVAGTSSIGILAITTANDQMKRVTWLPGVPLRHRWLREEERAALDKVACAWGFQDPYMHGEETGEEWDSLREFIGMRGMILDKTELMEGMQ</sequence>
<feature type="compositionally biased region" description="Polar residues" evidence="1">
    <location>
        <begin position="110"/>
        <end position="122"/>
    </location>
</feature>
<organism evidence="3 4">
    <name type="scientific">Penicillium brasilianum</name>
    <dbReference type="NCBI Taxonomy" id="104259"/>
    <lineage>
        <taxon>Eukaryota</taxon>
        <taxon>Fungi</taxon>
        <taxon>Dikarya</taxon>
        <taxon>Ascomycota</taxon>
        <taxon>Pezizomycotina</taxon>
        <taxon>Eurotiomycetes</taxon>
        <taxon>Eurotiomycetidae</taxon>
        <taxon>Eurotiales</taxon>
        <taxon>Aspergillaceae</taxon>
        <taxon>Penicillium</taxon>
    </lineage>
</organism>